<evidence type="ECO:0000313" key="1">
    <source>
        <dbReference type="EMBL" id="KAI3355063.1"/>
    </source>
</evidence>
<feature type="non-terminal residue" evidence="1">
    <location>
        <position position="1"/>
    </location>
</feature>
<evidence type="ECO:0000313" key="2">
    <source>
        <dbReference type="Proteomes" id="UP000831701"/>
    </source>
</evidence>
<gene>
    <name evidence="1" type="ORF">L3Q82_017941</name>
</gene>
<reference evidence="1" key="1">
    <citation type="submission" date="2022-04" db="EMBL/GenBank/DDBJ databases">
        <title>Jade perch genome.</title>
        <authorList>
            <person name="Chao B."/>
        </authorList>
    </citation>
    <scope>NUCLEOTIDE SEQUENCE</scope>
    <source>
        <strain evidence="1">CB-2022</strain>
    </source>
</reference>
<organism evidence="1 2">
    <name type="scientific">Scortum barcoo</name>
    <name type="common">barcoo grunter</name>
    <dbReference type="NCBI Taxonomy" id="214431"/>
    <lineage>
        <taxon>Eukaryota</taxon>
        <taxon>Metazoa</taxon>
        <taxon>Chordata</taxon>
        <taxon>Craniata</taxon>
        <taxon>Vertebrata</taxon>
        <taxon>Euteleostomi</taxon>
        <taxon>Actinopterygii</taxon>
        <taxon>Neopterygii</taxon>
        <taxon>Teleostei</taxon>
        <taxon>Neoteleostei</taxon>
        <taxon>Acanthomorphata</taxon>
        <taxon>Eupercaria</taxon>
        <taxon>Centrarchiformes</taxon>
        <taxon>Terapontoidei</taxon>
        <taxon>Terapontidae</taxon>
        <taxon>Scortum</taxon>
    </lineage>
</organism>
<name>A0ACB8VIH1_9TELE</name>
<dbReference type="EMBL" id="CM041551">
    <property type="protein sequence ID" value="KAI3355063.1"/>
    <property type="molecule type" value="Genomic_DNA"/>
</dbReference>
<dbReference type="Proteomes" id="UP000831701">
    <property type="component" value="Chromosome 21"/>
</dbReference>
<sequence>GAMGVSLTRVAHWTTASSGTGKLEVTPMNESLLKEILCFVEQFGSQHPQEAEHVFEEPLQWSTTLVASDFKTDYDISDSDVQSHEKDSKGHPLLQLSPPTVYVRNFSQLSKLVHLADDKKLEEVRECLEENRNPIVKILGPSFASILERGDPHTEVLSLVDKLKEEGQDKDAEVKVKLFLLLQNMDHQLLDKCIKKISEQVRLDTTAVKNEVELLKRFCGEGEKGVLKSVRYTSDYEFSNGCHAPPWRQVQGEICYLVIEPCDTETLYITYSTAGVFLNGCIKQEGEESAYERTSDMYKDLVTLLKSRSPHFAENINKQDFAVQELPSTQKIQHVESVDAEEQGQPQRSYEQQEKNVHEKARQQHALNKAGGKKKYEPCPRWKNLGLVSPCGYVIIPLIRCVLKYLQAAIEAEEKKPSKCSVEETSGEIQKEKAGTRSQKQDESRILCVLFTWSPVLPKNCTIFMTHKTSAGAMPVDAFSESSSESEEEEEQPERRPENNTDLPSEYWQIQKLVKYLKGGDQTATVLTLCAMMDFNLMQETCQLAIRDVGGLEVLINLLDTDEVKCKIGSLKILRKISHNVQIRRTIVDMGGLQSIVRILGSPVKELKALAAETVANVARFRRARRTVRQYGGIKKLVKLLDCVPNLTNLTANQQQDVEVARCGALALWSCSKSTKNKEAIRKAGGIPLLGRLLKSPHENMLIPVVGTLQECASQESYRMAIQTEGMIKDLVKNLSSDNDELQMHCASAIFKCAEDKQTRDLVRKYKGLQPLVSLLSKADNKQLLAAVTGAIWKCSISMENVAKFQEYKALETLVGLLTDQPEEVLALLVNVTKAVGACATDMDNMAIIDQLDGVRLVWSLLKNPSADVQSSAAWALCPCIQNAKDAGEMVRSLVGGLELIVNLLKSTNNEVLASICAAIARIAKDKENLAVLTDHGVVPLLAKLTNTTDDRLRRHLAEAIGHCCMWSSNRASFGDAGAVAPLVRYLKSKDKAVHQSTAMALYQLSKDPNNCITMHAKGVVKPLIHLMGSDDHELQEAAAGCVRNIRLLSLANRKAQLFY</sequence>
<comment type="caution">
    <text evidence="1">The sequence shown here is derived from an EMBL/GenBank/DDBJ whole genome shotgun (WGS) entry which is preliminary data.</text>
</comment>
<keyword evidence="2" id="KW-1185">Reference proteome</keyword>
<protein>
    <submittedName>
        <fullName evidence="1">Uncharacterized protein</fullName>
    </submittedName>
</protein>
<accession>A0ACB8VIH1</accession>
<proteinExistence type="predicted"/>